<name>A0A5J6N3I8_9PROT</name>
<dbReference type="InterPro" id="IPR050116">
    <property type="entry name" value="DNA_polymerase-Y"/>
</dbReference>
<comment type="subcellular location">
    <subcellularLocation>
        <location evidence="1 17">Cytoplasm</location>
    </subcellularLocation>
</comment>
<dbReference type="GO" id="GO:0005829">
    <property type="term" value="C:cytosol"/>
    <property type="evidence" value="ECO:0007669"/>
    <property type="project" value="TreeGrafter"/>
</dbReference>
<keyword evidence="6 17" id="KW-0808">Transferase</keyword>
<dbReference type="FunFam" id="3.40.1170.60:FF:000001">
    <property type="entry name" value="DNA polymerase IV"/>
    <property type="match status" value="1"/>
</dbReference>
<keyword evidence="13 17" id="KW-0238">DNA-binding</keyword>
<comment type="similarity">
    <text evidence="2 17">Belongs to the DNA polymerase type-Y family.</text>
</comment>
<feature type="binding site" evidence="17">
    <location>
        <position position="147"/>
    </location>
    <ligand>
        <name>Mg(2+)</name>
        <dbReference type="ChEBI" id="CHEBI:18420"/>
    </ligand>
</feature>
<evidence type="ECO:0000256" key="2">
    <source>
        <dbReference type="ARBA" id="ARBA00010945"/>
    </source>
</evidence>
<organism evidence="19 20">
    <name type="scientific">Hypericibacter adhaerens</name>
    <dbReference type="NCBI Taxonomy" id="2602016"/>
    <lineage>
        <taxon>Bacteria</taxon>
        <taxon>Pseudomonadati</taxon>
        <taxon>Pseudomonadota</taxon>
        <taxon>Alphaproteobacteria</taxon>
        <taxon>Rhodospirillales</taxon>
        <taxon>Dongiaceae</taxon>
        <taxon>Hypericibacter</taxon>
    </lineage>
</organism>
<feature type="domain" description="UmuC" evidence="18">
    <location>
        <begin position="50"/>
        <end position="230"/>
    </location>
</feature>
<dbReference type="AlphaFoldDB" id="A0A5J6N3I8"/>
<dbReference type="NCBIfam" id="NF002751">
    <property type="entry name" value="PRK02794.1"/>
    <property type="match status" value="1"/>
</dbReference>
<keyword evidence="12 17" id="KW-0239">DNA-directed DNA polymerase</keyword>
<dbReference type="InterPro" id="IPR043128">
    <property type="entry name" value="Rev_trsase/Diguanyl_cyclase"/>
</dbReference>
<evidence type="ECO:0000259" key="18">
    <source>
        <dbReference type="PROSITE" id="PS50173"/>
    </source>
</evidence>
<dbReference type="NCBIfam" id="NF002677">
    <property type="entry name" value="PRK02406.1"/>
    <property type="match status" value="1"/>
</dbReference>
<evidence type="ECO:0000256" key="4">
    <source>
        <dbReference type="ARBA" id="ARBA00022457"/>
    </source>
</evidence>
<dbReference type="GO" id="GO:0006281">
    <property type="term" value="P:DNA repair"/>
    <property type="evidence" value="ECO:0007669"/>
    <property type="project" value="UniProtKB-UniRule"/>
</dbReference>
<dbReference type="SUPFAM" id="SSF100879">
    <property type="entry name" value="Lesion bypass DNA polymerase (Y-family), little finger domain"/>
    <property type="match status" value="1"/>
</dbReference>
<dbReference type="PANTHER" id="PTHR11076:SF33">
    <property type="entry name" value="DNA POLYMERASE KAPPA"/>
    <property type="match status" value="1"/>
</dbReference>
<dbReference type="HAMAP" id="MF_01113">
    <property type="entry name" value="DNApol_IV"/>
    <property type="match status" value="1"/>
</dbReference>
<dbReference type="InterPro" id="IPR036775">
    <property type="entry name" value="DNA_pol_Y-fam_lit_finger_sf"/>
</dbReference>
<dbReference type="InterPro" id="IPR017961">
    <property type="entry name" value="DNA_pol_Y-fam_little_finger"/>
</dbReference>
<dbReference type="PROSITE" id="PS50173">
    <property type="entry name" value="UMUC"/>
    <property type="match status" value="1"/>
</dbReference>
<keyword evidence="7 17" id="KW-0548">Nucleotidyltransferase</keyword>
<protein>
    <recommendedName>
        <fullName evidence="17">DNA polymerase IV</fullName>
        <shortName evidence="17">Pol IV</shortName>
        <ecNumber evidence="17">2.7.7.7</ecNumber>
    </recommendedName>
</protein>
<comment type="catalytic activity">
    <reaction evidence="16 17">
        <text>DNA(n) + a 2'-deoxyribonucleoside 5'-triphosphate = DNA(n+1) + diphosphate</text>
        <dbReference type="Rhea" id="RHEA:22508"/>
        <dbReference type="Rhea" id="RHEA-COMP:17339"/>
        <dbReference type="Rhea" id="RHEA-COMP:17340"/>
        <dbReference type="ChEBI" id="CHEBI:33019"/>
        <dbReference type="ChEBI" id="CHEBI:61560"/>
        <dbReference type="ChEBI" id="CHEBI:173112"/>
        <dbReference type="EC" id="2.7.7.7"/>
    </reaction>
</comment>
<evidence type="ECO:0000256" key="8">
    <source>
        <dbReference type="ARBA" id="ARBA00022705"/>
    </source>
</evidence>
<evidence type="ECO:0000256" key="7">
    <source>
        <dbReference type="ARBA" id="ARBA00022695"/>
    </source>
</evidence>
<evidence type="ECO:0000256" key="5">
    <source>
        <dbReference type="ARBA" id="ARBA00022490"/>
    </source>
</evidence>
<keyword evidence="9 17" id="KW-0479">Metal-binding</keyword>
<comment type="subunit">
    <text evidence="3 17">Monomer.</text>
</comment>
<comment type="function">
    <text evidence="15 17">Poorly processive, error-prone DNA polymerase involved in untargeted mutagenesis. Copies undamaged DNA at stalled replication forks, which arise in vivo from mismatched or misaligned primer ends. These misaligned primers can be extended by PolIV. Exhibits no 3'-5' exonuclease (proofreading) activity. May be involved in translesional synthesis, in conjunction with the beta clamp from PolIII.</text>
</comment>
<evidence type="ECO:0000256" key="10">
    <source>
        <dbReference type="ARBA" id="ARBA00022763"/>
    </source>
</evidence>
<feature type="binding site" evidence="17">
    <location>
        <position position="54"/>
    </location>
    <ligand>
        <name>Mg(2+)</name>
        <dbReference type="ChEBI" id="CHEBI:18420"/>
    </ligand>
</feature>
<reference evidence="19 20" key="1">
    <citation type="submission" date="2019-08" db="EMBL/GenBank/DDBJ databases">
        <title>Hyperibacter terrae gen. nov., sp. nov. and Hyperibacter viscosus sp. nov., two new members in the family Rhodospirillaceae isolated from the rhizosphere of Hypericum perforatum.</title>
        <authorList>
            <person name="Noviana Z."/>
        </authorList>
    </citation>
    <scope>NUCLEOTIDE SEQUENCE [LARGE SCALE GENOMIC DNA]</scope>
    <source>
        <strain evidence="19 20">R5959</strain>
    </source>
</reference>
<dbReference type="PANTHER" id="PTHR11076">
    <property type="entry name" value="DNA REPAIR POLYMERASE UMUC / TRANSFERASE FAMILY MEMBER"/>
    <property type="match status" value="1"/>
</dbReference>
<dbReference type="FunFam" id="3.30.1490.100:FF:000004">
    <property type="entry name" value="DNA polymerase IV"/>
    <property type="match status" value="1"/>
</dbReference>
<keyword evidence="8 17" id="KW-0235">DNA replication</keyword>
<accession>A0A5J6N3I8</accession>
<dbReference type="EMBL" id="CP042582">
    <property type="protein sequence ID" value="QEX23120.1"/>
    <property type="molecule type" value="Genomic_DNA"/>
</dbReference>
<dbReference type="InterPro" id="IPR043502">
    <property type="entry name" value="DNA/RNA_pol_sf"/>
</dbReference>
<evidence type="ECO:0000256" key="3">
    <source>
        <dbReference type="ARBA" id="ARBA00011245"/>
    </source>
</evidence>
<dbReference type="CDD" id="cd03586">
    <property type="entry name" value="PolY_Pol_IV_kappa"/>
    <property type="match status" value="1"/>
</dbReference>
<evidence type="ECO:0000256" key="9">
    <source>
        <dbReference type="ARBA" id="ARBA00022723"/>
    </source>
</evidence>
<dbReference type="Proteomes" id="UP000325797">
    <property type="component" value="Chromosome"/>
</dbReference>
<sequence length="437" mass="47690">MGGGWKYLAMTAPDRLCRDCLGDPGPAGHRCAICGSPRLLRHAELARLAIAHIDCDAFYAAIEKRDNPALRDEPVIVGGGKRGVVSTCCYVARLYGVRSAMPMFKALELCPKAVVIHPDMAKYAAVGHEVRELMLETTPLVEPLSIDEAFLDLSGTEALHHGSPAKTLARLAARIEQHLSITVSIGLSYNKFLAKVASDLDKPRGFAIIGRAEAPSFLAGKPVGLIWGVGKALQQQLAKDGITHIGQLQTREENDLLLRYGSIGRRLARFARGIDDREVDPDGPAKSISAETTFNEDIADFARLDRILWPLCEKVSYRLKRAELAGGTVTLKLKTDGFQILTRNRKLADPTQLAEAIYRAAKPLLQREANGRYFRLIGVGTGDLVDEAVADPPDLADPDAQRRKAVEQTIDKLRDKLGRGAIRKGRGWVPPKDGGKE</sequence>
<dbReference type="GO" id="GO:0006261">
    <property type="term" value="P:DNA-templated DNA replication"/>
    <property type="evidence" value="ECO:0007669"/>
    <property type="project" value="UniProtKB-UniRule"/>
</dbReference>
<dbReference type="InterPro" id="IPR022880">
    <property type="entry name" value="DNApol_IV"/>
</dbReference>
<dbReference type="Gene3D" id="3.30.1490.100">
    <property type="entry name" value="DNA polymerase, Y-family, little finger domain"/>
    <property type="match status" value="1"/>
</dbReference>
<keyword evidence="11 17" id="KW-0460">Magnesium</keyword>
<keyword evidence="14 17" id="KW-0234">DNA repair</keyword>
<dbReference type="GO" id="GO:0042276">
    <property type="term" value="P:error-prone translesion synthesis"/>
    <property type="evidence" value="ECO:0007669"/>
    <property type="project" value="TreeGrafter"/>
</dbReference>
<dbReference type="EC" id="2.7.7.7" evidence="17"/>
<evidence type="ECO:0000313" key="20">
    <source>
        <dbReference type="Proteomes" id="UP000325797"/>
    </source>
</evidence>
<dbReference type="GO" id="GO:0000287">
    <property type="term" value="F:magnesium ion binding"/>
    <property type="evidence" value="ECO:0007669"/>
    <property type="project" value="UniProtKB-UniRule"/>
</dbReference>
<comment type="cofactor">
    <cofactor evidence="17">
        <name>Mg(2+)</name>
        <dbReference type="ChEBI" id="CHEBI:18420"/>
    </cofactor>
    <text evidence="17">Binds 2 magnesium ions per subunit.</text>
</comment>
<dbReference type="GO" id="GO:0003684">
    <property type="term" value="F:damaged DNA binding"/>
    <property type="evidence" value="ECO:0007669"/>
    <property type="project" value="InterPro"/>
</dbReference>
<evidence type="ECO:0000256" key="15">
    <source>
        <dbReference type="ARBA" id="ARBA00025589"/>
    </source>
</evidence>
<keyword evidence="10 17" id="KW-0227">DNA damage</keyword>
<evidence type="ECO:0000313" key="19">
    <source>
        <dbReference type="EMBL" id="QEX23120.1"/>
    </source>
</evidence>
<dbReference type="GO" id="GO:0003887">
    <property type="term" value="F:DNA-directed DNA polymerase activity"/>
    <property type="evidence" value="ECO:0007669"/>
    <property type="project" value="UniProtKB-UniRule"/>
</dbReference>
<proteinExistence type="inferred from homology"/>
<evidence type="ECO:0000256" key="11">
    <source>
        <dbReference type="ARBA" id="ARBA00022842"/>
    </source>
</evidence>
<keyword evidence="20" id="KW-1185">Reference proteome</keyword>
<dbReference type="Pfam" id="PF00817">
    <property type="entry name" value="IMS"/>
    <property type="match status" value="1"/>
</dbReference>
<feature type="site" description="Substrate discrimination" evidence="17">
    <location>
        <position position="59"/>
    </location>
</feature>
<evidence type="ECO:0000256" key="17">
    <source>
        <dbReference type="HAMAP-Rule" id="MF_01113"/>
    </source>
</evidence>
<evidence type="ECO:0000256" key="12">
    <source>
        <dbReference type="ARBA" id="ARBA00022932"/>
    </source>
</evidence>
<dbReference type="Gene3D" id="3.40.1170.60">
    <property type="match status" value="1"/>
</dbReference>
<dbReference type="KEGG" id="hadh:FRZ61_30550"/>
<evidence type="ECO:0000256" key="1">
    <source>
        <dbReference type="ARBA" id="ARBA00004496"/>
    </source>
</evidence>
<evidence type="ECO:0000256" key="16">
    <source>
        <dbReference type="ARBA" id="ARBA00049244"/>
    </source>
</evidence>
<dbReference type="SUPFAM" id="SSF56672">
    <property type="entry name" value="DNA/RNA polymerases"/>
    <property type="match status" value="1"/>
</dbReference>
<dbReference type="Gene3D" id="1.10.150.20">
    <property type="entry name" value="5' to 3' exonuclease, C-terminal subdomain"/>
    <property type="match status" value="1"/>
</dbReference>
<evidence type="ECO:0000256" key="6">
    <source>
        <dbReference type="ARBA" id="ARBA00022679"/>
    </source>
</evidence>
<dbReference type="Gene3D" id="3.30.70.270">
    <property type="match status" value="1"/>
</dbReference>
<keyword evidence="5 17" id="KW-0963">Cytoplasm</keyword>
<evidence type="ECO:0000256" key="13">
    <source>
        <dbReference type="ARBA" id="ARBA00023125"/>
    </source>
</evidence>
<dbReference type="GO" id="GO:0009432">
    <property type="term" value="P:SOS response"/>
    <property type="evidence" value="ECO:0007669"/>
    <property type="project" value="TreeGrafter"/>
</dbReference>
<dbReference type="InterPro" id="IPR001126">
    <property type="entry name" value="UmuC"/>
</dbReference>
<dbReference type="RefSeq" id="WP_225308822.1">
    <property type="nucleotide sequence ID" value="NZ_CP042582.1"/>
</dbReference>
<gene>
    <name evidence="19" type="primary">dinB1</name>
    <name evidence="17" type="synonym">dinB</name>
    <name evidence="19" type="ORF">FRZ61_30550</name>
</gene>
<feature type="active site" evidence="17">
    <location>
        <position position="148"/>
    </location>
</feature>
<evidence type="ECO:0000256" key="14">
    <source>
        <dbReference type="ARBA" id="ARBA00023204"/>
    </source>
</evidence>
<keyword evidence="4 17" id="KW-0515">Mutator protein</keyword>
<dbReference type="Pfam" id="PF11799">
    <property type="entry name" value="IMS_C"/>
    <property type="match status" value="1"/>
</dbReference>